<reference evidence="2 3" key="1">
    <citation type="submission" date="2020-08" db="EMBL/GenBank/DDBJ databases">
        <title>Genomic Encyclopedia of Type Strains, Phase IV (KMG-IV): sequencing the most valuable type-strain genomes for metagenomic binning, comparative biology and taxonomic classification.</title>
        <authorList>
            <person name="Goeker M."/>
        </authorList>
    </citation>
    <scope>NUCLEOTIDE SEQUENCE [LARGE SCALE GENOMIC DNA]</scope>
    <source>
        <strain evidence="2 3">DSM 15867</strain>
    </source>
</reference>
<keyword evidence="1" id="KW-0472">Membrane</keyword>
<protein>
    <submittedName>
        <fullName evidence="2">Uncharacterized protein</fullName>
    </submittedName>
</protein>
<gene>
    <name evidence="2" type="ORF">GGQ96_001491</name>
</gene>
<dbReference type="EMBL" id="JACHNY010000002">
    <property type="protein sequence ID" value="MBB4617371.1"/>
    <property type="molecule type" value="Genomic_DNA"/>
</dbReference>
<evidence type="ECO:0000256" key="1">
    <source>
        <dbReference type="SAM" id="Phobius"/>
    </source>
</evidence>
<accession>A0A7W7EXR7</accession>
<comment type="caution">
    <text evidence="2">The sequence shown here is derived from an EMBL/GenBank/DDBJ whole genome shotgun (WGS) entry which is preliminary data.</text>
</comment>
<dbReference type="AlphaFoldDB" id="A0A7W7EXR7"/>
<keyword evidence="1" id="KW-0812">Transmembrane</keyword>
<feature type="transmembrane region" description="Helical" evidence="1">
    <location>
        <begin position="21"/>
        <end position="39"/>
    </location>
</feature>
<dbReference type="RefSeq" id="WP_184113081.1">
    <property type="nucleotide sequence ID" value="NZ_JACHNY010000002.1"/>
</dbReference>
<proteinExistence type="predicted"/>
<sequence>MSTAETTPDRTRPARHRWRRVLLVLSALLLGSVLLLTGGTPIGRTFPAPTAEQVGAARAAAMQLRILRATPGASGSVRFSEADLRAISTLASHGFAPDRLDARLADGALRIDAAHALPLGRWLNVAMTIRSQPKGFPPIRMTIGHVPLGERPTRLLIRLARWVLAKRDVPIPPLDTLVRGFSVLQNGVAADVTLSPAMLEGLARLDGHRIDPAQVARIYCTLGRLQANAPLADVAAQVRRAFTLQPPATATAGRNRATFVALAMFLVDPRAGEMAGDARERTDACRVAVPVVTLHGRADLTMHWTLSAAMTAGAGTQIAQAMGTWKELADSLSKQSEFAIGDPTGFSFLDLSADRSGFRVATAAVRPDDAVRLATMLSKVTEDQILPPSLMTQQDGLTNQQFVRHYGGIADPRYDAAVARIDRVLEVEGIN</sequence>
<name>A0A7W7EXR7_9SPHN</name>
<organism evidence="2 3">
    <name type="scientific">Sphingomonas abaci</name>
    <dbReference type="NCBI Taxonomy" id="237611"/>
    <lineage>
        <taxon>Bacteria</taxon>
        <taxon>Pseudomonadati</taxon>
        <taxon>Pseudomonadota</taxon>
        <taxon>Alphaproteobacteria</taxon>
        <taxon>Sphingomonadales</taxon>
        <taxon>Sphingomonadaceae</taxon>
        <taxon>Sphingomonas</taxon>
    </lineage>
</organism>
<evidence type="ECO:0000313" key="3">
    <source>
        <dbReference type="Proteomes" id="UP000574769"/>
    </source>
</evidence>
<keyword evidence="3" id="KW-1185">Reference proteome</keyword>
<dbReference type="Proteomes" id="UP000574769">
    <property type="component" value="Unassembled WGS sequence"/>
</dbReference>
<keyword evidence="1" id="KW-1133">Transmembrane helix</keyword>
<evidence type="ECO:0000313" key="2">
    <source>
        <dbReference type="EMBL" id="MBB4617371.1"/>
    </source>
</evidence>